<protein>
    <submittedName>
        <fullName evidence="1">Uncharacterized protein</fullName>
    </submittedName>
</protein>
<dbReference type="EMBL" id="LAZR01048479">
    <property type="protein sequence ID" value="KKK91837.1"/>
    <property type="molecule type" value="Genomic_DNA"/>
</dbReference>
<reference evidence="1" key="1">
    <citation type="journal article" date="2015" name="Nature">
        <title>Complex archaea that bridge the gap between prokaryotes and eukaryotes.</title>
        <authorList>
            <person name="Spang A."/>
            <person name="Saw J.H."/>
            <person name="Jorgensen S.L."/>
            <person name="Zaremba-Niedzwiedzka K."/>
            <person name="Martijn J."/>
            <person name="Lind A.E."/>
            <person name="van Eijk R."/>
            <person name="Schleper C."/>
            <person name="Guy L."/>
            <person name="Ettema T.J."/>
        </authorList>
    </citation>
    <scope>NUCLEOTIDE SEQUENCE</scope>
</reference>
<name>A0A0F8ZDG6_9ZZZZ</name>
<accession>A0A0F8ZDG6</accession>
<dbReference type="AlphaFoldDB" id="A0A0F8ZDG6"/>
<sequence length="67" mass="7806">MTDLEKRVTVLTEEVEELRLLLNARIRKPKHVPEVIKAILEDRLDEYLANILKEGYKNVKGHSVLPK</sequence>
<organism evidence="1">
    <name type="scientific">marine sediment metagenome</name>
    <dbReference type="NCBI Taxonomy" id="412755"/>
    <lineage>
        <taxon>unclassified sequences</taxon>
        <taxon>metagenomes</taxon>
        <taxon>ecological metagenomes</taxon>
    </lineage>
</organism>
<proteinExistence type="predicted"/>
<comment type="caution">
    <text evidence="1">The sequence shown here is derived from an EMBL/GenBank/DDBJ whole genome shotgun (WGS) entry which is preliminary data.</text>
</comment>
<gene>
    <name evidence="1" type="ORF">LCGC14_2708990</name>
</gene>
<evidence type="ECO:0000313" key="1">
    <source>
        <dbReference type="EMBL" id="KKK91837.1"/>
    </source>
</evidence>